<sequence length="334" mass="36767">MTYEAIQFRGSLSGEIVKKISTHQPPKSDEVVVRVTHSGLCGTDVHYRKTDMVLGHEGVGIVQEVGSACTNLKIGDRVGWGYPNFTCGLCSVCLQGQDVYCPNAQYFGIADYEMGSLSSLVVRKEQWLFKIPDEMSSEDAAPLMCGGATVFTPTMDFVKPYDRVGVVGIGGLGHLAIQFASKIGAEVVVFSGSEDKREEAMKLGAKEFYATKRVDDYTTFGMKSIDRLLITTSAKLNLSVFYPILSTMATILPLTVSDGELTAPYMPTLIQGHKIIGSKLATRHMQYKMLEFAGRNQIHAMVEKFPMTVEGVNAAVHRLQSGKMRYRGVLSWEY</sequence>
<dbReference type="InterPro" id="IPR013149">
    <property type="entry name" value="ADH-like_C"/>
</dbReference>
<evidence type="ECO:0000256" key="5">
    <source>
        <dbReference type="RuleBase" id="RU361277"/>
    </source>
</evidence>
<dbReference type="Pfam" id="PF00107">
    <property type="entry name" value="ADH_zinc_N"/>
    <property type="match status" value="1"/>
</dbReference>
<dbReference type="PANTHER" id="PTHR42683">
    <property type="entry name" value="ALDEHYDE REDUCTASE"/>
    <property type="match status" value="1"/>
</dbReference>
<accession>A0A8H5CX52</accession>
<proteinExistence type="inferred from homology"/>
<evidence type="ECO:0000256" key="1">
    <source>
        <dbReference type="ARBA" id="ARBA00001947"/>
    </source>
</evidence>
<evidence type="ECO:0000256" key="4">
    <source>
        <dbReference type="ARBA" id="ARBA00023002"/>
    </source>
</evidence>
<dbReference type="InterPro" id="IPR002328">
    <property type="entry name" value="ADH_Zn_CS"/>
</dbReference>
<evidence type="ECO:0000256" key="3">
    <source>
        <dbReference type="ARBA" id="ARBA00022833"/>
    </source>
</evidence>
<dbReference type="CDD" id="cd05283">
    <property type="entry name" value="CAD1"/>
    <property type="match status" value="1"/>
</dbReference>
<reference evidence="7 8" key="1">
    <citation type="journal article" date="2020" name="ISME J.">
        <title>Uncovering the hidden diversity of litter-decomposition mechanisms in mushroom-forming fungi.</title>
        <authorList>
            <person name="Floudas D."/>
            <person name="Bentzer J."/>
            <person name="Ahren D."/>
            <person name="Johansson T."/>
            <person name="Persson P."/>
            <person name="Tunlid A."/>
        </authorList>
    </citation>
    <scope>NUCLEOTIDE SEQUENCE [LARGE SCALE GENOMIC DNA]</scope>
    <source>
        <strain evidence="7 8">CBS 291.85</strain>
    </source>
</reference>
<evidence type="ECO:0000313" key="8">
    <source>
        <dbReference type="Proteomes" id="UP000559256"/>
    </source>
</evidence>
<dbReference type="GO" id="GO:0008270">
    <property type="term" value="F:zinc ion binding"/>
    <property type="evidence" value="ECO:0007669"/>
    <property type="project" value="InterPro"/>
</dbReference>
<dbReference type="Gene3D" id="3.90.180.10">
    <property type="entry name" value="Medium-chain alcohol dehydrogenases, catalytic domain"/>
    <property type="match status" value="1"/>
</dbReference>
<dbReference type="Pfam" id="PF08240">
    <property type="entry name" value="ADH_N"/>
    <property type="match status" value="1"/>
</dbReference>
<gene>
    <name evidence="7" type="ORF">D9758_006803</name>
</gene>
<dbReference type="SUPFAM" id="SSF50129">
    <property type="entry name" value="GroES-like"/>
    <property type="match status" value="1"/>
</dbReference>
<dbReference type="PROSITE" id="PS00065">
    <property type="entry name" value="D_2_HYDROXYACID_DH_1"/>
    <property type="match status" value="1"/>
</dbReference>
<dbReference type="InterPro" id="IPR020843">
    <property type="entry name" value="ER"/>
</dbReference>
<dbReference type="SUPFAM" id="SSF51735">
    <property type="entry name" value="NAD(P)-binding Rossmann-fold domains"/>
    <property type="match status" value="1"/>
</dbReference>
<dbReference type="InterPro" id="IPR029752">
    <property type="entry name" value="D-isomer_DH_CS1"/>
</dbReference>
<comment type="similarity">
    <text evidence="5">Belongs to the zinc-containing alcohol dehydrogenase family.</text>
</comment>
<keyword evidence="4" id="KW-0560">Oxidoreductase</keyword>
<evidence type="ECO:0000313" key="7">
    <source>
        <dbReference type="EMBL" id="KAF5348668.1"/>
    </source>
</evidence>
<dbReference type="SMART" id="SM00829">
    <property type="entry name" value="PKS_ER"/>
    <property type="match status" value="1"/>
</dbReference>
<keyword evidence="2 5" id="KW-0479">Metal-binding</keyword>
<dbReference type="GO" id="GO:0016616">
    <property type="term" value="F:oxidoreductase activity, acting on the CH-OH group of donors, NAD or NADP as acceptor"/>
    <property type="evidence" value="ECO:0007669"/>
    <property type="project" value="InterPro"/>
</dbReference>
<dbReference type="FunFam" id="3.40.50.720:FF:000022">
    <property type="entry name" value="Cinnamyl alcohol dehydrogenase"/>
    <property type="match status" value="1"/>
</dbReference>
<dbReference type="Proteomes" id="UP000559256">
    <property type="component" value="Unassembled WGS sequence"/>
</dbReference>
<keyword evidence="3 5" id="KW-0862">Zinc</keyword>
<dbReference type="InterPro" id="IPR011032">
    <property type="entry name" value="GroES-like_sf"/>
</dbReference>
<dbReference type="InterPro" id="IPR047109">
    <property type="entry name" value="CAD-like"/>
</dbReference>
<dbReference type="InterPro" id="IPR013154">
    <property type="entry name" value="ADH-like_N"/>
</dbReference>
<keyword evidence="8" id="KW-1185">Reference proteome</keyword>
<evidence type="ECO:0000259" key="6">
    <source>
        <dbReference type="SMART" id="SM00829"/>
    </source>
</evidence>
<comment type="cofactor">
    <cofactor evidence="1 5">
        <name>Zn(2+)</name>
        <dbReference type="ChEBI" id="CHEBI:29105"/>
    </cofactor>
</comment>
<dbReference type="Gene3D" id="3.40.50.720">
    <property type="entry name" value="NAD(P)-binding Rossmann-like Domain"/>
    <property type="match status" value="1"/>
</dbReference>
<dbReference type="EMBL" id="JAACJM010000085">
    <property type="protein sequence ID" value="KAF5348668.1"/>
    <property type="molecule type" value="Genomic_DNA"/>
</dbReference>
<protein>
    <recommendedName>
        <fullName evidence="6">Enoyl reductase (ER) domain-containing protein</fullName>
    </recommendedName>
</protein>
<feature type="domain" description="Enoyl reductase (ER)" evidence="6">
    <location>
        <begin position="10"/>
        <end position="290"/>
    </location>
</feature>
<name>A0A8H5CX52_9AGAR</name>
<evidence type="ECO:0000256" key="2">
    <source>
        <dbReference type="ARBA" id="ARBA00022723"/>
    </source>
</evidence>
<organism evidence="7 8">
    <name type="scientific">Tetrapyrgos nigripes</name>
    <dbReference type="NCBI Taxonomy" id="182062"/>
    <lineage>
        <taxon>Eukaryota</taxon>
        <taxon>Fungi</taxon>
        <taxon>Dikarya</taxon>
        <taxon>Basidiomycota</taxon>
        <taxon>Agaricomycotina</taxon>
        <taxon>Agaricomycetes</taxon>
        <taxon>Agaricomycetidae</taxon>
        <taxon>Agaricales</taxon>
        <taxon>Marasmiineae</taxon>
        <taxon>Marasmiaceae</taxon>
        <taxon>Tetrapyrgos</taxon>
    </lineage>
</organism>
<dbReference type="OrthoDB" id="1879366at2759"/>
<dbReference type="PROSITE" id="PS00059">
    <property type="entry name" value="ADH_ZINC"/>
    <property type="match status" value="1"/>
</dbReference>
<dbReference type="InterPro" id="IPR036291">
    <property type="entry name" value="NAD(P)-bd_dom_sf"/>
</dbReference>
<comment type="caution">
    <text evidence="7">The sequence shown here is derived from an EMBL/GenBank/DDBJ whole genome shotgun (WGS) entry which is preliminary data.</text>
</comment>
<dbReference type="AlphaFoldDB" id="A0A8H5CX52"/>